<feature type="transmembrane region" description="Helical" evidence="6">
    <location>
        <begin position="317"/>
        <end position="335"/>
    </location>
</feature>
<dbReference type="eggNOG" id="COG4258">
    <property type="taxonomic scope" value="Bacteria"/>
</dbReference>
<dbReference type="SUPFAM" id="SSF82866">
    <property type="entry name" value="Multidrug efflux transporter AcrB transmembrane domain"/>
    <property type="match status" value="2"/>
</dbReference>
<feature type="transmembrane region" description="Helical" evidence="6">
    <location>
        <begin position="432"/>
        <end position="449"/>
    </location>
</feature>
<dbReference type="Proteomes" id="UP000003844">
    <property type="component" value="Unassembled WGS sequence"/>
</dbReference>
<dbReference type="AlphaFoldDB" id="H2BV26"/>
<reference evidence="9" key="1">
    <citation type="journal article" date="2012" name="Stand. Genomic Sci.">
        <title>Genome sequence of the Antarctic rhodopsins-containing flavobacterium Gillisia limnaea type strain (R-8282(T)).</title>
        <authorList>
            <person name="Riedel T."/>
            <person name="Held B."/>
            <person name="Nolan M."/>
            <person name="Lucas S."/>
            <person name="Lapidus A."/>
            <person name="Tice H."/>
            <person name="Del Rio T.G."/>
            <person name="Cheng J.F."/>
            <person name="Han C."/>
            <person name="Tapia R."/>
            <person name="Goodwin L.A."/>
            <person name="Pitluck S."/>
            <person name="Liolios K."/>
            <person name="Mavromatis K."/>
            <person name="Pagani I."/>
            <person name="Ivanova N."/>
            <person name="Mikhailova N."/>
            <person name="Pati A."/>
            <person name="Chen A."/>
            <person name="Palaniappan K."/>
            <person name="Land M."/>
            <person name="Rohde M."/>
            <person name="Tindall B.J."/>
            <person name="Detter J.C."/>
            <person name="Goker M."/>
            <person name="Bristow J."/>
            <person name="Eisen J.A."/>
            <person name="Markowitz V."/>
            <person name="Hugenholtz P."/>
            <person name="Kyrpides N.C."/>
            <person name="Klenk H.P."/>
            <person name="Woyke T."/>
        </authorList>
    </citation>
    <scope>NUCLEOTIDE SEQUENCE [LARGE SCALE GENOMIC DNA]</scope>
    <source>
        <strain evidence="9">DSM 15749 / LMG 21470 / R-8282</strain>
    </source>
</reference>
<evidence type="ECO:0000256" key="6">
    <source>
        <dbReference type="SAM" id="Phobius"/>
    </source>
</evidence>
<evidence type="ECO:0000259" key="7">
    <source>
        <dbReference type="PROSITE" id="PS50156"/>
    </source>
</evidence>
<feature type="transmembrane region" description="Helical" evidence="6">
    <location>
        <begin position="356"/>
        <end position="377"/>
    </location>
</feature>
<evidence type="ECO:0000256" key="1">
    <source>
        <dbReference type="ARBA" id="ARBA00004651"/>
    </source>
</evidence>
<dbReference type="STRING" id="865937.Gilli_3313"/>
<evidence type="ECO:0000256" key="4">
    <source>
        <dbReference type="ARBA" id="ARBA00022989"/>
    </source>
</evidence>
<dbReference type="GO" id="GO:0005886">
    <property type="term" value="C:plasma membrane"/>
    <property type="evidence" value="ECO:0007669"/>
    <property type="project" value="UniProtKB-SubCell"/>
</dbReference>
<sequence length="994" mass="113258">MLRIYTFLRQNKAIGFLLGFSFLAIVLFLASRITLEEDVSSLIPSGERQNILKKVLDQTRFSDKIIVSISSTSEEVNPEALTQYAQQFIDSVNFQLPQYVKNIQGKVPEEGVREIYDFIYNNLPLFLNEADYQNIETRLGREIIEERLENNYKNLISPTGLVTKEYLFKDPLSITALGLQKLEELQVGDDFQLYNNFLVTKDQKHVLLFLTPSLPSSETDRNSIFIEKLKAIQKGLNQEFEGVEGDFFGGVLYSVANASQIKKDIKVTIGIAVGILLLLLVYYYKRIYVPLLLFIPGLIGGITAIAFLYLLKGNISAISIGIGAILLGISIDYSLHILTHYKKNGNIQKLYREVTIPIFMSSSTTAVAFLCLLFVRSEALNDLGIFAAISVAVASVFALILIPLFYKVPETLSEDKNTFLDSIAGIEFHKKHILIIGMLLLFLGGLFFFTKVEFNKDLSAINFEPEEIKQKERRIQDIAGRASKSIYIITYGNSIDEALESNNDLYKELRELENQEKIANFSSLGGVVLSTNTQLEKIERWKEFWTEDKKISVKTDLIDQSEPLGFRAESFDSFYNLLSKDFNPILLNDYRETTNLYLDDFISSGEDFATVTTSVDVEKEDLELLIDKFKGKKNLVVIDRQQINESFLGSLRDDFNSLIAYSLIAVFIILLVCYRSFELSIFTLLPIVITWVIALGIMALLNIQFNILNIIISTFIFGLGLDYSIFITNGFLREYETGIRVLKTYRTSILLSVITTLLGIGALFFAEHPALRSISMVSIIGVISAVLVAFILQGYLFDLLFLNRIKNGKPALSINQVFSNSGNRYKGDKLYFKSAVYDNYRFKSVFNEVRQHFQKEKERYLKLATFIEENDKVIHFYSGLGILPIYLKYKKPGIEIIGIEPDPEKLVIAENCFAAKTEFLNFSNTIPSEIKEFKVFILSKEPLYPMEGEIRDLISKQAKTVIILDPKYVYRWIIDLNFEISYRQNDVVVLQKLE</sequence>
<feature type="domain" description="SSD" evidence="7">
    <location>
        <begin position="679"/>
        <end position="799"/>
    </location>
</feature>
<keyword evidence="2" id="KW-1003">Cell membrane</keyword>
<accession>H2BV26</accession>
<dbReference type="PROSITE" id="PS50156">
    <property type="entry name" value="SSD"/>
    <property type="match status" value="1"/>
</dbReference>
<dbReference type="InterPro" id="IPR029063">
    <property type="entry name" value="SAM-dependent_MTases_sf"/>
</dbReference>
<name>H2BV26_GILLR</name>
<evidence type="ECO:0000256" key="5">
    <source>
        <dbReference type="ARBA" id="ARBA00023136"/>
    </source>
</evidence>
<evidence type="ECO:0000313" key="8">
    <source>
        <dbReference type="EMBL" id="EHQ03916.1"/>
    </source>
</evidence>
<feature type="transmembrane region" description="Helical" evidence="6">
    <location>
        <begin position="383"/>
        <end position="406"/>
    </location>
</feature>
<dbReference type="Gene3D" id="1.20.1640.10">
    <property type="entry name" value="Multidrug efflux transporter AcrB transmembrane domain"/>
    <property type="match status" value="2"/>
</dbReference>
<feature type="transmembrane region" description="Helical" evidence="6">
    <location>
        <begin position="267"/>
        <end position="284"/>
    </location>
</feature>
<dbReference type="SUPFAM" id="SSF53335">
    <property type="entry name" value="S-adenosyl-L-methionine-dependent methyltransferases"/>
    <property type="match status" value="1"/>
</dbReference>
<dbReference type="InterPro" id="IPR050545">
    <property type="entry name" value="Mycobact_MmpL"/>
</dbReference>
<keyword evidence="3 6" id="KW-0812">Transmembrane</keyword>
<dbReference type="InterPro" id="IPR000731">
    <property type="entry name" value="SSD"/>
</dbReference>
<comment type="subcellular location">
    <subcellularLocation>
        <location evidence="1">Cell membrane</location>
        <topology evidence="1">Multi-pass membrane protein</topology>
    </subcellularLocation>
</comment>
<dbReference type="OrthoDB" id="9803035at2"/>
<keyword evidence="4 6" id="KW-1133">Transmembrane helix</keyword>
<dbReference type="HOGENOM" id="CLU_003055_0_0_10"/>
<gene>
    <name evidence="8" type="ORF">Gilli_3313</name>
</gene>
<keyword evidence="5 6" id="KW-0472">Membrane</keyword>
<feature type="transmembrane region" description="Helical" evidence="6">
    <location>
        <begin position="655"/>
        <end position="674"/>
    </location>
</feature>
<dbReference type="RefSeq" id="WP_006990222.1">
    <property type="nucleotide sequence ID" value="NZ_JH594606.1"/>
</dbReference>
<organism evidence="8 9">
    <name type="scientific">Gillisia limnaea (strain DSM 15749 / LMG 21470 / R-8282)</name>
    <dbReference type="NCBI Taxonomy" id="865937"/>
    <lineage>
        <taxon>Bacteria</taxon>
        <taxon>Pseudomonadati</taxon>
        <taxon>Bacteroidota</taxon>
        <taxon>Flavobacteriia</taxon>
        <taxon>Flavobacteriales</taxon>
        <taxon>Flavobacteriaceae</taxon>
        <taxon>Gillisia</taxon>
    </lineage>
</organism>
<feature type="transmembrane region" description="Helical" evidence="6">
    <location>
        <begin position="778"/>
        <end position="802"/>
    </location>
</feature>
<evidence type="ECO:0000256" key="2">
    <source>
        <dbReference type="ARBA" id="ARBA00022475"/>
    </source>
</evidence>
<evidence type="ECO:0000256" key="3">
    <source>
        <dbReference type="ARBA" id="ARBA00022692"/>
    </source>
</evidence>
<dbReference type="PANTHER" id="PTHR33406:SF13">
    <property type="entry name" value="MEMBRANE PROTEIN YDFJ"/>
    <property type="match status" value="1"/>
</dbReference>
<proteinExistence type="predicted"/>
<feature type="transmembrane region" description="Helical" evidence="6">
    <location>
        <begin position="707"/>
        <end position="732"/>
    </location>
</feature>
<feature type="transmembrane region" description="Helical" evidence="6">
    <location>
        <begin position="291"/>
        <end position="311"/>
    </location>
</feature>
<feature type="transmembrane region" description="Helical" evidence="6">
    <location>
        <begin position="681"/>
        <end position="701"/>
    </location>
</feature>
<dbReference type="InterPro" id="IPR004869">
    <property type="entry name" value="MMPL_dom"/>
</dbReference>
<feature type="transmembrane region" description="Helical" evidence="6">
    <location>
        <begin position="744"/>
        <end position="766"/>
    </location>
</feature>
<dbReference type="PANTHER" id="PTHR33406">
    <property type="entry name" value="MEMBRANE PROTEIN MJ1562-RELATED"/>
    <property type="match status" value="1"/>
</dbReference>
<dbReference type="Pfam" id="PF03176">
    <property type="entry name" value="MMPL"/>
    <property type="match status" value="2"/>
</dbReference>
<dbReference type="EMBL" id="JH594606">
    <property type="protein sequence ID" value="EHQ03916.1"/>
    <property type="molecule type" value="Genomic_DNA"/>
</dbReference>
<evidence type="ECO:0000313" key="9">
    <source>
        <dbReference type="Proteomes" id="UP000003844"/>
    </source>
</evidence>
<protein>
    <recommendedName>
        <fullName evidence="7">SSD domain-containing protein</fullName>
    </recommendedName>
</protein>
<keyword evidence="9" id="KW-1185">Reference proteome</keyword>